<dbReference type="GO" id="GO:0006284">
    <property type="term" value="P:base-excision repair"/>
    <property type="evidence" value="ECO:0007669"/>
    <property type="project" value="InterPro"/>
</dbReference>
<sequence length="375" mass="41568">MSGPRLRSMNDTESERRPVLGPAGNKTGSLSSRKPVSKPMVKAEKLRNEVASAKEKKSYEVSSIVASSPSPQSHSVSVLRRHEQLLHSNLSLNASCSSDASTDSFHSRASTGRLTRSNSLGCTRKRSVSKPRSVASDGVLESPPHGSQSKKRCAWVTPNTEPCYAAFHDEEWGVPVHDDKKLFELLVLSSALSELTWPAILSKRHIFREVFADFDLVAVSKFNEKKMMAPGTTASSLLSDLKLRSIIENARQISKVIDEFGSFDKYIWSFVNHKPIVSRFRYPRQVPVKTPKADVISKDLVRRGFRGVGPTVVYSFMQVVGLTNDHLISCFRFQECMAAAEGKEENAIKDDTQQKGCDDVMESKLSIAIDDLSFS</sequence>
<dbReference type="GO" id="GO:0046872">
    <property type="term" value="F:metal ion binding"/>
    <property type="evidence" value="ECO:0007669"/>
    <property type="project" value="UniProtKB-KW"/>
</dbReference>
<accession>A0AAN9Q9K6</accession>
<dbReference type="Gene3D" id="1.10.340.30">
    <property type="entry name" value="Hypothetical protein, domain 2"/>
    <property type="match status" value="1"/>
</dbReference>
<feature type="region of interest" description="Disordered" evidence="2">
    <location>
        <begin position="1"/>
        <end position="79"/>
    </location>
</feature>
<dbReference type="PANTHER" id="PTHR31116:SF5">
    <property type="entry name" value="OS06G0649800 PROTEIN"/>
    <property type="match status" value="1"/>
</dbReference>
<feature type="region of interest" description="Disordered" evidence="2">
    <location>
        <begin position="96"/>
        <end position="152"/>
    </location>
</feature>
<proteinExistence type="predicted"/>
<evidence type="ECO:0000256" key="2">
    <source>
        <dbReference type="SAM" id="MobiDB-lite"/>
    </source>
</evidence>
<organism evidence="3 4">
    <name type="scientific">Canavalia gladiata</name>
    <name type="common">Sword bean</name>
    <name type="synonym">Dolichos gladiatus</name>
    <dbReference type="NCBI Taxonomy" id="3824"/>
    <lineage>
        <taxon>Eukaryota</taxon>
        <taxon>Viridiplantae</taxon>
        <taxon>Streptophyta</taxon>
        <taxon>Embryophyta</taxon>
        <taxon>Tracheophyta</taxon>
        <taxon>Spermatophyta</taxon>
        <taxon>Magnoliopsida</taxon>
        <taxon>eudicotyledons</taxon>
        <taxon>Gunneridae</taxon>
        <taxon>Pentapetalae</taxon>
        <taxon>rosids</taxon>
        <taxon>fabids</taxon>
        <taxon>Fabales</taxon>
        <taxon>Fabaceae</taxon>
        <taxon>Papilionoideae</taxon>
        <taxon>50 kb inversion clade</taxon>
        <taxon>NPAAA clade</taxon>
        <taxon>indigoferoid/millettioid clade</taxon>
        <taxon>Phaseoleae</taxon>
        <taxon>Canavalia</taxon>
    </lineage>
</organism>
<protein>
    <submittedName>
        <fullName evidence="3">Uncharacterized protein</fullName>
    </submittedName>
</protein>
<dbReference type="InterPro" id="IPR005019">
    <property type="entry name" value="Adenine_glyco"/>
</dbReference>
<feature type="compositionally biased region" description="Basic and acidic residues" evidence="2">
    <location>
        <begin position="8"/>
        <end position="18"/>
    </location>
</feature>
<feature type="binding site" evidence="1">
    <location>
        <position position="168"/>
    </location>
    <ligand>
        <name>Zn(2+)</name>
        <dbReference type="ChEBI" id="CHEBI:29105"/>
    </ligand>
</feature>
<keyword evidence="1" id="KW-0862">Zinc</keyword>
<dbReference type="InterPro" id="IPR011257">
    <property type="entry name" value="DNA_glycosylase"/>
</dbReference>
<name>A0AAN9Q9K6_CANGL</name>
<dbReference type="Proteomes" id="UP001367508">
    <property type="component" value="Unassembled WGS sequence"/>
</dbReference>
<dbReference type="SUPFAM" id="SSF48150">
    <property type="entry name" value="DNA-glycosylase"/>
    <property type="match status" value="1"/>
</dbReference>
<keyword evidence="1" id="KW-0479">Metal-binding</keyword>
<keyword evidence="4" id="KW-1185">Reference proteome</keyword>
<evidence type="ECO:0000256" key="1">
    <source>
        <dbReference type="PIRSR" id="PIRSR605019-1"/>
    </source>
</evidence>
<feature type="compositionally biased region" description="Polar residues" evidence="2">
    <location>
        <begin position="96"/>
        <end position="121"/>
    </location>
</feature>
<feature type="binding site" evidence="1">
    <location>
        <position position="326"/>
    </location>
    <ligand>
        <name>Zn(2+)</name>
        <dbReference type="ChEBI" id="CHEBI:29105"/>
    </ligand>
</feature>
<feature type="binding site" evidence="1">
    <location>
        <position position="153"/>
    </location>
    <ligand>
        <name>Zn(2+)</name>
        <dbReference type="ChEBI" id="CHEBI:29105"/>
    </ligand>
</feature>
<feature type="compositionally biased region" description="Basic and acidic residues" evidence="2">
    <location>
        <begin position="41"/>
        <end position="59"/>
    </location>
</feature>
<comment type="caution">
    <text evidence="3">The sequence shown here is derived from an EMBL/GenBank/DDBJ whole genome shotgun (WGS) entry which is preliminary data.</text>
</comment>
<gene>
    <name evidence="3" type="ORF">VNO77_24112</name>
</gene>
<evidence type="ECO:0000313" key="4">
    <source>
        <dbReference type="Proteomes" id="UP001367508"/>
    </source>
</evidence>
<evidence type="ECO:0000313" key="3">
    <source>
        <dbReference type="EMBL" id="KAK7329930.1"/>
    </source>
</evidence>
<feature type="binding site" evidence="1">
    <location>
        <position position="330"/>
    </location>
    <ligand>
        <name>Zn(2+)</name>
        <dbReference type="ChEBI" id="CHEBI:29105"/>
    </ligand>
</feature>
<reference evidence="3 4" key="1">
    <citation type="submission" date="2024-01" db="EMBL/GenBank/DDBJ databases">
        <title>The genomes of 5 underutilized Papilionoideae crops provide insights into root nodulation and disease resistanc.</title>
        <authorList>
            <person name="Jiang F."/>
        </authorList>
    </citation>
    <scope>NUCLEOTIDE SEQUENCE [LARGE SCALE GENOMIC DNA]</scope>
    <source>
        <strain evidence="3">LVBAO_FW01</strain>
        <tissue evidence="3">Leaves</tissue>
    </source>
</reference>
<dbReference type="GO" id="GO:0008725">
    <property type="term" value="F:DNA-3-methyladenine glycosylase activity"/>
    <property type="evidence" value="ECO:0007669"/>
    <property type="project" value="InterPro"/>
</dbReference>
<feature type="compositionally biased region" description="Low complexity" evidence="2">
    <location>
        <begin position="60"/>
        <end position="78"/>
    </location>
</feature>
<dbReference type="AlphaFoldDB" id="A0AAN9Q9K6"/>
<dbReference type="PANTHER" id="PTHR31116">
    <property type="entry name" value="OS04G0501200 PROTEIN"/>
    <property type="match status" value="1"/>
</dbReference>
<dbReference type="EMBL" id="JAYMYQ010000005">
    <property type="protein sequence ID" value="KAK7329930.1"/>
    <property type="molecule type" value="Genomic_DNA"/>
</dbReference>
<dbReference type="Pfam" id="PF03352">
    <property type="entry name" value="Adenine_glyco"/>
    <property type="match status" value="1"/>
</dbReference>